<dbReference type="AlphaFoldDB" id="A5DEH8"/>
<dbReference type="InterPro" id="IPR000873">
    <property type="entry name" value="AMP-dep_synth/lig_dom"/>
</dbReference>
<gene>
    <name evidence="5" type="ORF">PGUG_01679</name>
</gene>
<dbReference type="InterPro" id="IPR042099">
    <property type="entry name" value="ANL_N_sf"/>
</dbReference>
<accession>A5DEH8</accession>
<protein>
    <recommendedName>
        <fullName evidence="4">AMP-dependent synthetase/ligase domain-containing protein</fullName>
    </recommendedName>
</protein>
<dbReference type="GO" id="GO:0005524">
    <property type="term" value="F:ATP binding"/>
    <property type="evidence" value="ECO:0007669"/>
    <property type="project" value="UniProtKB-KW"/>
</dbReference>
<feature type="domain" description="AMP-dependent synthetase/ligase" evidence="4">
    <location>
        <begin position="141"/>
        <end position="591"/>
    </location>
</feature>
<evidence type="ECO:0000256" key="2">
    <source>
        <dbReference type="ARBA" id="ARBA00022840"/>
    </source>
</evidence>
<dbReference type="HOGENOM" id="CLU_000022_45_4_1"/>
<dbReference type="OMA" id="WYHSIGL"/>
<feature type="transmembrane region" description="Helical" evidence="3">
    <location>
        <begin position="12"/>
        <end position="33"/>
    </location>
</feature>
<evidence type="ECO:0000313" key="6">
    <source>
        <dbReference type="Proteomes" id="UP000001997"/>
    </source>
</evidence>
<dbReference type="InParanoid" id="A5DEH8"/>
<dbReference type="RefSeq" id="XP_001486008.2">
    <property type="nucleotide sequence ID" value="XM_001485958.1"/>
</dbReference>
<dbReference type="eggNOG" id="KOG1256">
    <property type="taxonomic scope" value="Eukaryota"/>
</dbReference>
<dbReference type="Proteomes" id="UP000001997">
    <property type="component" value="Unassembled WGS sequence"/>
</dbReference>
<dbReference type="EMBL" id="CH408156">
    <property type="protein sequence ID" value="EDK37581.2"/>
    <property type="molecule type" value="Genomic_DNA"/>
</dbReference>
<dbReference type="Pfam" id="PF00501">
    <property type="entry name" value="AMP-binding"/>
    <property type="match status" value="1"/>
</dbReference>
<dbReference type="GO" id="GO:0004467">
    <property type="term" value="F:long-chain fatty acid-CoA ligase activity"/>
    <property type="evidence" value="ECO:0007669"/>
    <property type="project" value="TreeGrafter"/>
</dbReference>
<dbReference type="KEGG" id="pgu:PGUG_01679"/>
<dbReference type="PANTHER" id="PTHR43272">
    <property type="entry name" value="LONG-CHAIN-FATTY-ACID--COA LIGASE"/>
    <property type="match status" value="1"/>
</dbReference>
<dbReference type="STRING" id="294746.A5DEH8"/>
<keyword evidence="1" id="KW-0547">Nucleotide-binding</keyword>
<dbReference type="Gene3D" id="3.40.50.12780">
    <property type="entry name" value="N-terminal domain of ligase-like"/>
    <property type="match status" value="1"/>
</dbReference>
<dbReference type="FunCoup" id="A5DEH8">
    <property type="interactions" value="294"/>
</dbReference>
<dbReference type="SUPFAM" id="SSF56801">
    <property type="entry name" value="Acetyl-CoA synthetase-like"/>
    <property type="match status" value="1"/>
</dbReference>
<proteinExistence type="predicted"/>
<keyword evidence="6" id="KW-1185">Reference proteome</keyword>
<dbReference type="GeneID" id="5127499"/>
<evidence type="ECO:0000256" key="3">
    <source>
        <dbReference type="SAM" id="Phobius"/>
    </source>
</evidence>
<name>A5DEH8_PICGU</name>
<evidence type="ECO:0000259" key="4">
    <source>
        <dbReference type="Pfam" id="PF00501"/>
    </source>
</evidence>
<dbReference type="OrthoDB" id="1700726at2759"/>
<reference evidence="5 6" key="1">
    <citation type="journal article" date="2009" name="Nature">
        <title>Evolution of pathogenicity and sexual reproduction in eight Candida genomes.</title>
        <authorList>
            <person name="Butler G."/>
            <person name="Rasmussen M.D."/>
            <person name="Lin M.F."/>
            <person name="Santos M.A."/>
            <person name="Sakthikumar S."/>
            <person name="Munro C.A."/>
            <person name="Rheinbay E."/>
            <person name="Grabherr M."/>
            <person name="Forche A."/>
            <person name="Reedy J.L."/>
            <person name="Agrafioti I."/>
            <person name="Arnaud M.B."/>
            <person name="Bates S."/>
            <person name="Brown A.J."/>
            <person name="Brunke S."/>
            <person name="Costanzo M.C."/>
            <person name="Fitzpatrick D.A."/>
            <person name="de Groot P.W."/>
            <person name="Harris D."/>
            <person name="Hoyer L.L."/>
            <person name="Hube B."/>
            <person name="Klis F.M."/>
            <person name="Kodira C."/>
            <person name="Lennard N."/>
            <person name="Logue M.E."/>
            <person name="Martin R."/>
            <person name="Neiman A.M."/>
            <person name="Nikolaou E."/>
            <person name="Quail M.A."/>
            <person name="Quinn J."/>
            <person name="Santos M.C."/>
            <person name="Schmitzberger F.F."/>
            <person name="Sherlock G."/>
            <person name="Shah P."/>
            <person name="Silverstein K.A."/>
            <person name="Skrzypek M.S."/>
            <person name="Soll D."/>
            <person name="Staggs R."/>
            <person name="Stansfield I."/>
            <person name="Stumpf M.P."/>
            <person name="Sudbery P.E."/>
            <person name="Srikantha T."/>
            <person name="Zeng Q."/>
            <person name="Berman J."/>
            <person name="Berriman M."/>
            <person name="Heitman J."/>
            <person name="Gow N.A."/>
            <person name="Lorenz M.C."/>
            <person name="Birren B.W."/>
            <person name="Kellis M."/>
            <person name="Cuomo C.A."/>
        </authorList>
    </citation>
    <scope>NUCLEOTIDE SEQUENCE [LARGE SCALE GENOMIC DNA]</scope>
    <source>
        <strain evidence="6">ATCC 6260 / CBS 566 / DSM 6381 / JCM 1539 / NBRC 10279 / NRRL Y-324</strain>
    </source>
</reference>
<keyword evidence="3" id="KW-0472">Membrane</keyword>
<keyword evidence="2" id="KW-0067">ATP-binding</keyword>
<evidence type="ECO:0000256" key="1">
    <source>
        <dbReference type="ARBA" id="ARBA00022741"/>
    </source>
</evidence>
<dbReference type="PANTHER" id="PTHR43272:SF33">
    <property type="entry name" value="AMP-BINDING DOMAIN-CONTAINING PROTEIN-RELATED"/>
    <property type="match status" value="1"/>
</dbReference>
<organism evidence="5 6">
    <name type="scientific">Meyerozyma guilliermondii (strain ATCC 6260 / CBS 566 / DSM 6381 / JCM 1539 / NBRC 10279 / NRRL Y-324)</name>
    <name type="common">Yeast</name>
    <name type="synonym">Candida guilliermondii</name>
    <dbReference type="NCBI Taxonomy" id="294746"/>
    <lineage>
        <taxon>Eukaryota</taxon>
        <taxon>Fungi</taxon>
        <taxon>Dikarya</taxon>
        <taxon>Ascomycota</taxon>
        <taxon>Saccharomycotina</taxon>
        <taxon>Pichiomycetes</taxon>
        <taxon>Debaryomycetaceae</taxon>
        <taxon>Meyerozyma</taxon>
    </lineage>
</organism>
<keyword evidence="3" id="KW-0812">Transmembrane</keyword>
<evidence type="ECO:0000313" key="5">
    <source>
        <dbReference type="EMBL" id="EDK37581.2"/>
    </source>
</evidence>
<keyword evidence="3" id="KW-1133">Transmembrane helix</keyword>
<dbReference type="VEuPathDB" id="FungiDB:PGUG_01679"/>
<dbReference type="GO" id="GO:0016020">
    <property type="term" value="C:membrane"/>
    <property type="evidence" value="ECO:0007669"/>
    <property type="project" value="TreeGrafter"/>
</dbReference>
<dbReference type="GO" id="GO:0005783">
    <property type="term" value="C:endoplasmic reticulum"/>
    <property type="evidence" value="ECO:0007669"/>
    <property type="project" value="TreeGrafter"/>
</dbReference>
<sequence>MNCPNDILIQFSFYCFSFAYSLFICFASHSFALSCFAKSSTSTPPTVPHRPGPRFATNITLPQTHQNSAFSMAALINDSPAAIKEHIQRTLPIEPSLLANGVALPNSRKPGYSHIYRNAFSADELKTVPHPALTTLYKFFETTVAATPNSRCLGKRPKLADGSFGNYEWQTYAEVSKRRTDFGSGLFFVLQNNPYKAVHSDDFVVALLSHNRPEWSIADMACIAYSITNTALYDSLGPDTSRYILGLTESPVVVCSKDKIRGLIKLKADSPRDLSNLTVLISMDPLDLSNPASPDHELVKYGQDNRIAVYDFLQVEKFGQIAPKKHIPPTPETVYTISFTSGTTGAHPKGVILTHTSAVSAVTFCFSNISPVKDTVTYSFLPLAHIYERMNLSFAFALGAAIGYPQSASPLTLLDDIQLLKPHYLALVPRVFTKLESALKAQTINNEEKPLLRNIFTKAIGKKMELQSITDGDPGHHIVYDKVTALLRKKIGFSNVISCATGSAPISPETVRFIKASLNCGMSQGYGLTESFAGLASSSKYEANPGSCGSIGVSCEMRLRDVPEMNYTADDEGGPRGELLLRGPQIFKEYYKNPTETAKAFDQDGWFLTGDVARIDASNGRLYIIDRVKNFFKLAQGEYITPEKIENTYLSRFPLANQAYVHGDSLKTYLVGIVGVEPDIIRGWLNSRFKIEPSKVASKEDIVQTMNRADIKKRYLTEMNKTVEGVFQGFEKVHNIYIDVEPLTIESNVITPTLKIKRAIASKYFANVFATLYDEGSIIKEESKL</sequence>